<evidence type="ECO:0000256" key="2">
    <source>
        <dbReference type="SAM" id="MobiDB-lite"/>
    </source>
</evidence>
<protein>
    <submittedName>
        <fullName evidence="4">1-phosphatidylinositol 45-bisphosphate phosphodiesterase beta-1</fullName>
    </submittedName>
</protein>
<feature type="compositionally biased region" description="Basic residues" evidence="2">
    <location>
        <begin position="139"/>
        <end position="154"/>
    </location>
</feature>
<evidence type="ECO:0000259" key="3">
    <source>
        <dbReference type="Pfam" id="PF08703"/>
    </source>
</evidence>
<feature type="compositionally biased region" description="Polar residues" evidence="2">
    <location>
        <begin position="60"/>
        <end position="70"/>
    </location>
</feature>
<dbReference type="GO" id="GO:0004435">
    <property type="term" value="F:phosphatidylinositol-4,5-bisphosphate phospholipase C activity"/>
    <property type="evidence" value="ECO:0007669"/>
    <property type="project" value="InterPro"/>
</dbReference>
<dbReference type="Gene3D" id="1.20.1230.10">
    <property type="entry name" value="Phospholipase C beta, distal C-terminal domain"/>
    <property type="match status" value="1"/>
</dbReference>
<sequence>MWRVGYQSYVYKLYYRTQVEAGSDAPSESKVDQRVAMPAENGLSHTPIIAPKPPSLVGHQPQSAGSSKPSVKTEDIIQSVLTELEAQSVEELKQQKGFVREQRKQYKEMKELVRKHHRKTSEMIKEHTARVSELQGQYQRRRSALQKSHKRDGKKSRSEHSLSTLDQELCDLDQDEKYQKKEHIKQLVEKLTTIAEECQSAQLKKLRDVCEKEKLEINRSFVNEVVQYIKRDACAAGEH</sequence>
<feature type="domain" description="Phospholipase C-beta C-terminal" evidence="3">
    <location>
        <begin position="80"/>
        <end position="214"/>
    </location>
</feature>
<dbReference type="EMBL" id="JASDAP010000017">
    <property type="protein sequence ID" value="KAK1889323.1"/>
    <property type="molecule type" value="Genomic_DNA"/>
</dbReference>
<name>A0AAD9F1M0_DISEL</name>
<evidence type="ECO:0000313" key="5">
    <source>
        <dbReference type="Proteomes" id="UP001228049"/>
    </source>
</evidence>
<feature type="region of interest" description="Disordered" evidence="2">
    <location>
        <begin position="22"/>
        <end position="72"/>
    </location>
</feature>
<proteinExistence type="predicted"/>
<keyword evidence="1" id="KW-0175">Coiled coil</keyword>
<organism evidence="4 5">
    <name type="scientific">Dissostichus eleginoides</name>
    <name type="common">Patagonian toothfish</name>
    <name type="synonym">Dissostichus amissus</name>
    <dbReference type="NCBI Taxonomy" id="100907"/>
    <lineage>
        <taxon>Eukaryota</taxon>
        <taxon>Metazoa</taxon>
        <taxon>Chordata</taxon>
        <taxon>Craniata</taxon>
        <taxon>Vertebrata</taxon>
        <taxon>Euteleostomi</taxon>
        <taxon>Actinopterygii</taxon>
        <taxon>Neopterygii</taxon>
        <taxon>Teleostei</taxon>
        <taxon>Neoteleostei</taxon>
        <taxon>Acanthomorphata</taxon>
        <taxon>Eupercaria</taxon>
        <taxon>Perciformes</taxon>
        <taxon>Notothenioidei</taxon>
        <taxon>Nototheniidae</taxon>
        <taxon>Dissostichus</taxon>
    </lineage>
</organism>
<feature type="coiled-coil region" evidence="1">
    <location>
        <begin position="89"/>
        <end position="119"/>
    </location>
</feature>
<dbReference type="SUPFAM" id="SSF69989">
    <property type="entry name" value="C-terminal domain of PLC-beta"/>
    <property type="match status" value="1"/>
</dbReference>
<dbReference type="GO" id="GO:0016042">
    <property type="term" value="P:lipid catabolic process"/>
    <property type="evidence" value="ECO:0007669"/>
    <property type="project" value="InterPro"/>
</dbReference>
<gene>
    <name evidence="4" type="ORF">KUDE01_014000</name>
</gene>
<dbReference type="AlphaFoldDB" id="A0AAD9F1M0"/>
<feature type="region of interest" description="Disordered" evidence="2">
    <location>
        <begin position="128"/>
        <end position="166"/>
    </location>
</feature>
<comment type="caution">
    <text evidence="4">The sequence shown here is derived from an EMBL/GenBank/DDBJ whole genome shotgun (WGS) entry which is preliminary data.</text>
</comment>
<dbReference type="GO" id="GO:0005509">
    <property type="term" value="F:calcium ion binding"/>
    <property type="evidence" value="ECO:0007669"/>
    <property type="project" value="InterPro"/>
</dbReference>
<evidence type="ECO:0000313" key="4">
    <source>
        <dbReference type="EMBL" id="KAK1889323.1"/>
    </source>
</evidence>
<dbReference type="Pfam" id="PF08703">
    <property type="entry name" value="PLC-beta_C"/>
    <property type="match status" value="1"/>
</dbReference>
<reference evidence="4" key="1">
    <citation type="submission" date="2023-04" db="EMBL/GenBank/DDBJ databases">
        <title>Chromosome-level genome of Chaenocephalus aceratus.</title>
        <authorList>
            <person name="Park H."/>
        </authorList>
    </citation>
    <scope>NUCLEOTIDE SEQUENCE</scope>
    <source>
        <strain evidence="4">DE</strain>
        <tissue evidence="4">Muscle</tissue>
    </source>
</reference>
<dbReference type="InterPro" id="IPR014815">
    <property type="entry name" value="PLC-beta_C"/>
</dbReference>
<dbReference type="InterPro" id="IPR042531">
    <property type="entry name" value="PLC-beta_C_sf"/>
</dbReference>
<dbReference type="Proteomes" id="UP001228049">
    <property type="component" value="Unassembled WGS sequence"/>
</dbReference>
<feature type="non-terminal residue" evidence="4">
    <location>
        <position position="239"/>
    </location>
</feature>
<evidence type="ECO:0000256" key="1">
    <source>
        <dbReference type="SAM" id="Coils"/>
    </source>
</evidence>
<keyword evidence="5" id="KW-1185">Reference proteome</keyword>
<accession>A0AAD9F1M0</accession>